<dbReference type="Proteomes" id="UP001589793">
    <property type="component" value="Unassembled WGS sequence"/>
</dbReference>
<dbReference type="EMBL" id="JBHLSV010000013">
    <property type="protein sequence ID" value="MFC0674591.1"/>
    <property type="molecule type" value="Genomic_DNA"/>
</dbReference>
<accession>A0ABV6RC71</accession>
<feature type="chain" id="PRO_5046870128" evidence="1">
    <location>
        <begin position="33"/>
        <end position="459"/>
    </location>
</feature>
<comment type="caution">
    <text evidence="2">The sequence shown here is derived from an EMBL/GenBank/DDBJ whole genome shotgun (WGS) entry which is preliminary data.</text>
</comment>
<keyword evidence="3" id="KW-1185">Reference proteome</keyword>
<dbReference type="PANTHER" id="PTHR43649">
    <property type="entry name" value="ARABINOSE-BINDING PROTEIN-RELATED"/>
    <property type="match status" value="1"/>
</dbReference>
<dbReference type="Gene3D" id="3.40.190.10">
    <property type="entry name" value="Periplasmic binding protein-like II"/>
    <property type="match status" value="1"/>
</dbReference>
<sequence length="459" mass="49763">MHRSLIHRPTRRRALALGGMSAAALAALPALSACSGSGPTLEYMFWGSTGEQEAVETMLASFQETQEDLSVKPLYTPSDYDTKLNALVASKRMPDVAYIQNMMAYRLAEEGNLLDLSQYFETYPGIADRLPAAFSFWDEEHTFGTPAALEIMCLFSNKAAFADAGIDLPPVTADSAWTWDDFVSAAIAMTKDQSGRGPDENGFDPASIARFGTRAPTWSGAWYGLLLSAGVDVVDESGTTTMLNSAEAVAVFQGIVDLMHVHRAAPSPTQLGNNAPGVVNELAADRLGMAIDGQWTLLDISSADFEFGIGVLPSWGAPTTASMGGAIGISATTEHLDAALDLYVYQSQPEQVGLFASGLWMPVEEKYYTDPELLALWTDNDAHPEEYRTAVVDYTLGNSTRYFAERMKNFEAIDKLLTPAIERIQTGEEKVQDVMNELAETLNDGVLQGFYPNPLLDAS</sequence>
<proteinExistence type="predicted"/>
<evidence type="ECO:0000313" key="2">
    <source>
        <dbReference type="EMBL" id="MFC0674591.1"/>
    </source>
</evidence>
<dbReference type="PROSITE" id="PS51318">
    <property type="entry name" value="TAT"/>
    <property type="match status" value="1"/>
</dbReference>
<dbReference type="PANTHER" id="PTHR43649:SF12">
    <property type="entry name" value="DIACETYLCHITOBIOSE BINDING PROTEIN DASA"/>
    <property type="match status" value="1"/>
</dbReference>
<dbReference type="InterPro" id="IPR006311">
    <property type="entry name" value="TAT_signal"/>
</dbReference>
<evidence type="ECO:0000256" key="1">
    <source>
        <dbReference type="SAM" id="SignalP"/>
    </source>
</evidence>
<keyword evidence="1" id="KW-0732">Signal</keyword>
<dbReference type="SUPFAM" id="SSF53850">
    <property type="entry name" value="Periplasmic binding protein-like II"/>
    <property type="match status" value="1"/>
</dbReference>
<feature type="signal peptide" evidence="1">
    <location>
        <begin position="1"/>
        <end position="32"/>
    </location>
</feature>
<gene>
    <name evidence="2" type="ORF">ACFFF6_11555</name>
</gene>
<name>A0ABV6RC71_9MICO</name>
<dbReference type="RefSeq" id="WP_376980830.1">
    <property type="nucleotide sequence ID" value="NZ_JBHLSV010000013.1"/>
</dbReference>
<dbReference type="InterPro" id="IPR050490">
    <property type="entry name" value="Bact_solute-bd_prot1"/>
</dbReference>
<dbReference type="PROSITE" id="PS51257">
    <property type="entry name" value="PROKAR_LIPOPROTEIN"/>
    <property type="match status" value="1"/>
</dbReference>
<dbReference type="Pfam" id="PF13416">
    <property type="entry name" value="SBP_bac_8"/>
    <property type="match status" value="1"/>
</dbReference>
<protein>
    <submittedName>
        <fullName evidence="2">Extracellular solute-binding protein</fullName>
    </submittedName>
</protein>
<reference evidence="2 3" key="1">
    <citation type="submission" date="2024-09" db="EMBL/GenBank/DDBJ databases">
        <authorList>
            <person name="Sun Q."/>
            <person name="Mori K."/>
        </authorList>
    </citation>
    <scope>NUCLEOTIDE SEQUENCE [LARGE SCALE GENOMIC DNA]</scope>
    <source>
        <strain evidence="2 3">CICC 10874</strain>
    </source>
</reference>
<evidence type="ECO:0000313" key="3">
    <source>
        <dbReference type="Proteomes" id="UP001589793"/>
    </source>
</evidence>
<dbReference type="InterPro" id="IPR006059">
    <property type="entry name" value="SBP"/>
</dbReference>
<organism evidence="2 3">
    <name type="scientific">Brachybacterium hainanense</name>
    <dbReference type="NCBI Taxonomy" id="1541174"/>
    <lineage>
        <taxon>Bacteria</taxon>
        <taxon>Bacillati</taxon>
        <taxon>Actinomycetota</taxon>
        <taxon>Actinomycetes</taxon>
        <taxon>Micrococcales</taxon>
        <taxon>Dermabacteraceae</taxon>
        <taxon>Brachybacterium</taxon>
    </lineage>
</organism>